<dbReference type="SMART" id="SM00255">
    <property type="entry name" value="TIR"/>
    <property type="match status" value="1"/>
</dbReference>
<evidence type="ECO:0000313" key="2">
    <source>
        <dbReference type="EMBL" id="VFJ65544.1"/>
    </source>
</evidence>
<dbReference type="InterPro" id="IPR035897">
    <property type="entry name" value="Toll_tir_struct_dom_sf"/>
</dbReference>
<proteinExistence type="predicted"/>
<name>A0A450TEM9_9GAMM</name>
<dbReference type="AlphaFoldDB" id="A0A450TEM9"/>
<dbReference type="PROSITE" id="PS50104">
    <property type="entry name" value="TIR"/>
    <property type="match status" value="1"/>
</dbReference>
<accession>A0A450TEM9</accession>
<organism evidence="2">
    <name type="scientific">Candidatus Kentrum sp. DK</name>
    <dbReference type="NCBI Taxonomy" id="2126562"/>
    <lineage>
        <taxon>Bacteria</taxon>
        <taxon>Pseudomonadati</taxon>
        <taxon>Pseudomonadota</taxon>
        <taxon>Gammaproteobacteria</taxon>
        <taxon>Candidatus Kentrum</taxon>
    </lineage>
</organism>
<dbReference type="Gene3D" id="3.40.50.10140">
    <property type="entry name" value="Toll/interleukin-1 receptor homology (TIR) domain"/>
    <property type="match status" value="1"/>
</dbReference>
<evidence type="ECO:0000259" key="1">
    <source>
        <dbReference type="PROSITE" id="PS50104"/>
    </source>
</evidence>
<sequence length="340" mass="38689">MKEKIFISYSHKDSRWKDMLIAHLKATRSTHIEPWDDTRIELGSNWYEEIQGVIKNSSIAILLISADFLASDFIQTEEVPRLLLRHRSDGLRLLPIIIRPCSWKLIDWLSMLQAKPWEGKPLTSMSEHEVETCLSSIAEDVVKMTRNINIPYLLAPGSMLTPSIPYTPARLVGLKLNNNDPLRLTFIMALGDEPESETVVYSEAAQLVDYFLTCLAIPEKDLWVNLSPAEKDRIIPDTLGKTMMGKDLLAQDYLLKQFNASLMYPELPTGKLYWEVVYGMMEESYGSTEGTMNTFNKVWIVPEIAKISQFGGVALTTDEQLDVLMEQDYKALMGHIKVDP</sequence>
<gene>
    <name evidence="2" type="ORF">BECKDK2373B_GA0170837_115111</name>
</gene>
<dbReference type="GO" id="GO:0007165">
    <property type="term" value="P:signal transduction"/>
    <property type="evidence" value="ECO:0007669"/>
    <property type="project" value="InterPro"/>
</dbReference>
<dbReference type="EMBL" id="CAADEX010000151">
    <property type="protein sequence ID" value="VFJ65544.1"/>
    <property type="molecule type" value="Genomic_DNA"/>
</dbReference>
<feature type="domain" description="TIR" evidence="1">
    <location>
        <begin position="1"/>
        <end position="145"/>
    </location>
</feature>
<reference evidence="2" key="1">
    <citation type="submission" date="2019-02" db="EMBL/GenBank/DDBJ databases">
        <authorList>
            <person name="Gruber-Vodicka R. H."/>
            <person name="Seah K. B. B."/>
        </authorList>
    </citation>
    <scope>NUCLEOTIDE SEQUENCE</scope>
    <source>
        <strain evidence="2">BECK_DK47</strain>
    </source>
</reference>
<dbReference type="InterPro" id="IPR000157">
    <property type="entry name" value="TIR_dom"/>
</dbReference>
<dbReference type="SUPFAM" id="SSF52200">
    <property type="entry name" value="Toll/Interleukin receptor TIR domain"/>
    <property type="match status" value="1"/>
</dbReference>
<protein>
    <submittedName>
        <fullName evidence="2">TIR domain-containing protein</fullName>
    </submittedName>
</protein>
<dbReference type="Pfam" id="PF13676">
    <property type="entry name" value="TIR_2"/>
    <property type="match status" value="1"/>
</dbReference>